<protein>
    <submittedName>
        <fullName evidence="2">Uncharacterized protein</fullName>
    </submittedName>
</protein>
<organism evidence="2 3">
    <name type="scientific">Stutzerimonas azotifigens</name>
    <dbReference type="NCBI Taxonomy" id="291995"/>
    <lineage>
        <taxon>Bacteria</taxon>
        <taxon>Pseudomonadati</taxon>
        <taxon>Pseudomonadota</taxon>
        <taxon>Gammaproteobacteria</taxon>
        <taxon>Pseudomonadales</taxon>
        <taxon>Pseudomonadaceae</taxon>
        <taxon>Stutzerimonas</taxon>
    </lineage>
</organism>
<keyword evidence="3" id="KW-1185">Reference proteome</keyword>
<evidence type="ECO:0000313" key="2">
    <source>
        <dbReference type="EMBL" id="MBA1275846.1"/>
    </source>
</evidence>
<gene>
    <name evidence="2" type="ORF">G7026_21095</name>
</gene>
<sequence>MYSMIEPQQPARWYPRMNPVWRADESPLNDMDDADSELDDQAPDEEQLIEALEELDEGAPQTSDPAQEAAL</sequence>
<reference evidence="2 3" key="1">
    <citation type="submission" date="2020-02" db="EMBL/GenBank/DDBJ databases">
        <title>Synteny-based analysis reveals conserved mechanism for high triclosan tolerance in Pseudomonas, as well as instances of horizontal transfer.</title>
        <authorList>
            <person name="Mcfarland A.G."/>
            <person name="Bertucci H.K."/>
            <person name="Litmann E."/>
            <person name="Shen J."/>
            <person name="Huttenhower C."/>
            <person name="Hartmann E.M."/>
        </authorList>
    </citation>
    <scope>NUCLEOTIDE SEQUENCE [LARGE SCALE GENOMIC DNA]</scope>
    <source>
        <strain evidence="2 3">115A1</strain>
    </source>
</reference>
<evidence type="ECO:0000256" key="1">
    <source>
        <dbReference type="SAM" id="MobiDB-lite"/>
    </source>
</evidence>
<evidence type="ECO:0000313" key="3">
    <source>
        <dbReference type="Proteomes" id="UP000786387"/>
    </source>
</evidence>
<dbReference type="RefSeq" id="WP_181073096.1">
    <property type="nucleotide sequence ID" value="NZ_JAAMRF010000013.1"/>
</dbReference>
<accession>A0ABR5Z6K3</accession>
<dbReference type="Proteomes" id="UP000786387">
    <property type="component" value="Unassembled WGS sequence"/>
</dbReference>
<feature type="region of interest" description="Disordered" evidence="1">
    <location>
        <begin position="1"/>
        <end position="71"/>
    </location>
</feature>
<name>A0ABR5Z6K3_9GAMM</name>
<dbReference type="EMBL" id="JAAMRF010000013">
    <property type="protein sequence ID" value="MBA1275846.1"/>
    <property type="molecule type" value="Genomic_DNA"/>
</dbReference>
<proteinExistence type="predicted"/>
<feature type="compositionally biased region" description="Acidic residues" evidence="1">
    <location>
        <begin position="30"/>
        <end position="57"/>
    </location>
</feature>
<comment type="caution">
    <text evidence="2">The sequence shown here is derived from an EMBL/GenBank/DDBJ whole genome shotgun (WGS) entry which is preliminary data.</text>
</comment>